<comment type="caution">
    <text evidence="6">The sequence shown here is derived from an EMBL/GenBank/DDBJ whole genome shotgun (WGS) entry which is preliminary data.</text>
</comment>
<organism evidence="6 7">
    <name type="scientific">Musa balbisiana</name>
    <name type="common">Banana</name>
    <dbReference type="NCBI Taxonomy" id="52838"/>
    <lineage>
        <taxon>Eukaryota</taxon>
        <taxon>Viridiplantae</taxon>
        <taxon>Streptophyta</taxon>
        <taxon>Embryophyta</taxon>
        <taxon>Tracheophyta</taxon>
        <taxon>Spermatophyta</taxon>
        <taxon>Magnoliopsida</taxon>
        <taxon>Liliopsida</taxon>
        <taxon>Zingiberales</taxon>
        <taxon>Musaceae</taxon>
        <taxon>Musa</taxon>
    </lineage>
</organism>
<dbReference type="PANTHER" id="PTHR31413">
    <property type="entry name" value="AFP HOMOLOG 2"/>
    <property type="match status" value="1"/>
</dbReference>
<evidence type="ECO:0000256" key="2">
    <source>
        <dbReference type="ARBA" id="ARBA00006081"/>
    </source>
</evidence>
<dbReference type="GO" id="GO:0045892">
    <property type="term" value="P:negative regulation of DNA-templated transcription"/>
    <property type="evidence" value="ECO:0007669"/>
    <property type="project" value="TreeGrafter"/>
</dbReference>
<feature type="region of interest" description="Disordered" evidence="5">
    <location>
        <begin position="112"/>
        <end position="132"/>
    </location>
</feature>
<keyword evidence="7" id="KW-1185">Reference proteome</keyword>
<dbReference type="AlphaFoldDB" id="A0A4S8K8T7"/>
<feature type="compositionally biased region" description="Basic and acidic residues" evidence="5">
    <location>
        <begin position="342"/>
        <end position="357"/>
    </location>
</feature>
<dbReference type="GO" id="GO:0009867">
    <property type="term" value="P:jasmonic acid mediated signaling pathway"/>
    <property type="evidence" value="ECO:0007669"/>
    <property type="project" value="TreeGrafter"/>
</dbReference>
<comment type="subcellular location">
    <subcellularLocation>
        <location evidence="1 4">Nucleus</location>
    </subcellularLocation>
</comment>
<name>A0A4S8K8T7_MUSBA</name>
<evidence type="ECO:0000256" key="1">
    <source>
        <dbReference type="ARBA" id="ARBA00004123"/>
    </source>
</evidence>
<feature type="compositionally biased region" description="Polar residues" evidence="5">
    <location>
        <begin position="362"/>
        <end position="378"/>
    </location>
</feature>
<comment type="function">
    <text evidence="4">Acts as a negative regulator of abscisic acid (ABA) response.</text>
</comment>
<reference evidence="6 7" key="1">
    <citation type="journal article" date="2019" name="Nat. Plants">
        <title>Genome sequencing of Musa balbisiana reveals subgenome evolution and function divergence in polyploid bananas.</title>
        <authorList>
            <person name="Yao X."/>
        </authorList>
    </citation>
    <scope>NUCLEOTIDE SEQUENCE [LARGE SCALE GENOMIC DNA]</scope>
    <source>
        <strain evidence="7">cv. DH-PKW</strain>
        <tissue evidence="6">Leaves</tissue>
    </source>
</reference>
<evidence type="ECO:0000256" key="4">
    <source>
        <dbReference type="RuleBase" id="RU369029"/>
    </source>
</evidence>
<feature type="region of interest" description="Disordered" evidence="5">
    <location>
        <begin position="334"/>
        <end position="396"/>
    </location>
</feature>
<dbReference type="GO" id="GO:0005634">
    <property type="term" value="C:nucleus"/>
    <property type="evidence" value="ECO:0007669"/>
    <property type="project" value="UniProtKB-SubCell"/>
</dbReference>
<dbReference type="STRING" id="52838.A0A4S8K8T7"/>
<dbReference type="InterPro" id="IPR031307">
    <property type="entry name" value="Ninja_fam"/>
</dbReference>
<feature type="region of interest" description="Disordered" evidence="5">
    <location>
        <begin position="1"/>
        <end position="28"/>
    </location>
</feature>
<evidence type="ECO:0000256" key="3">
    <source>
        <dbReference type="ARBA" id="ARBA00023242"/>
    </source>
</evidence>
<sequence length="515" mass="54802">MEDENGLELSLGLSFGGSSGKSKSRDVNLDHRIDEGSCVKTVGSSSMAASDVPLKNFFQTNAEDQEHSGKQAVPQPRENFWTDLNKFTVSVSDGSDNKRSNQLQFMRNQEPFIANSKTTNSEEDNSGAKKRRLTTEEMNFQKKHVSLVDHSAIAGKGPSGDTFVKLSHNTPSMDDGCSGENDDVEGSEAEGSNSWLVSQREDNFKHSDLPKVADKSASSGISHQGQKQHLYSGNESNPGLGKVAHGIPLSLQPLTVMTVPYPIPVEVPPAASVPNTVAFPSPGVMQLMPVANSEQPVVQAVNTNSSQMAFGYSTIHLPRLETNSSWAFGSQSQLVSSSTTKNHADGGPDSQHAEPHVRIPHGSSSALAFEGRSTNSTKGGKHVIDTGTSSSSHVEDEAKGINTVFWQSNKANPDEGHEGSQIRPGVAPNVKFGGCGSYPDLPWVSTTGPGPNGRTISGVSYKYTENQIKIVCACHGYHMSPGEFVRHASADAADPENSATLAPFATTNPATSAQN</sequence>
<feature type="compositionally biased region" description="Polar residues" evidence="5">
    <location>
        <begin position="497"/>
        <end position="515"/>
    </location>
</feature>
<feature type="compositionally biased region" description="Polar residues" evidence="5">
    <location>
        <begin position="216"/>
        <end position="237"/>
    </location>
</feature>
<keyword evidence="3 4" id="KW-0539">Nucleus</keyword>
<accession>A0A4S8K8T7</accession>
<feature type="region of interest" description="Disordered" evidence="5">
    <location>
        <begin position="210"/>
        <end position="237"/>
    </location>
</feature>
<comment type="similarity">
    <text evidence="2 4">Belongs to the Ninja family.</text>
</comment>
<evidence type="ECO:0000256" key="5">
    <source>
        <dbReference type="SAM" id="MobiDB-lite"/>
    </source>
</evidence>
<protein>
    <recommendedName>
        <fullName evidence="4">Ninja-family protein</fullName>
    </recommendedName>
    <alternativeName>
        <fullName evidence="4">ABI-binding protein</fullName>
    </alternativeName>
</protein>
<feature type="region of interest" description="Disordered" evidence="5">
    <location>
        <begin position="166"/>
        <end position="192"/>
    </location>
</feature>
<dbReference type="EMBL" id="PYDT01000001">
    <property type="protein sequence ID" value="THU71407.1"/>
    <property type="molecule type" value="Genomic_DNA"/>
</dbReference>
<evidence type="ECO:0000313" key="7">
    <source>
        <dbReference type="Proteomes" id="UP000317650"/>
    </source>
</evidence>
<dbReference type="PANTHER" id="PTHR31413:SF12">
    <property type="entry name" value="AFP HOMOLOG 2"/>
    <property type="match status" value="1"/>
</dbReference>
<dbReference type="Proteomes" id="UP000317650">
    <property type="component" value="Chromosome 4"/>
</dbReference>
<proteinExistence type="inferred from homology"/>
<feature type="region of interest" description="Disordered" evidence="5">
    <location>
        <begin position="490"/>
        <end position="515"/>
    </location>
</feature>
<gene>
    <name evidence="6" type="ORF">C4D60_Mb04t01060</name>
</gene>
<evidence type="ECO:0000313" key="6">
    <source>
        <dbReference type="EMBL" id="THU71407.1"/>
    </source>
</evidence>